<reference evidence="3" key="1">
    <citation type="journal article" date="2013" name="Nat. Genet.">
        <title>The duck genome and transcriptome provide insight into an avian influenza virus reservoir species.</title>
        <authorList>
            <person name="Huang Y."/>
            <person name="Li Y."/>
            <person name="Burt D.W."/>
            <person name="Chen H."/>
            <person name="Zhang Y."/>
            <person name="Qian W."/>
            <person name="Kim H."/>
            <person name="Gan S."/>
            <person name="Zhao Y."/>
            <person name="Li J."/>
            <person name="Yi K."/>
            <person name="Feng H."/>
            <person name="Zhu P."/>
            <person name="Li B."/>
            <person name="Liu Q."/>
            <person name="Fairley S."/>
            <person name="Magor K.E."/>
            <person name="Du Z."/>
            <person name="Hu X."/>
            <person name="Goodman L."/>
            <person name="Tafer H."/>
            <person name="Vignal A."/>
            <person name="Lee T."/>
            <person name="Kim K.W."/>
            <person name="Sheng Z."/>
            <person name="An Y."/>
            <person name="Searle S."/>
            <person name="Herrero J."/>
            <person name="Groenen M.A."/>
            <person name="Crooijmans R.P."/>
            <person name="Faraut T."/>
            <person name="Cai Q."/>
            <person name="Webster R.G."/>
            <person name="Aldridge J.R."/>
            <person name="Warren W.C."/>
            <person name="Bartschat S."/>
            <person name="Kehr S."/>
            <person name="Marz M."/>
            <person name="Stadler P.F."/>
            <person name="Smith J."/>
            <person name="Kraus R.H."/>
            <person name="Zhao Y."/>
            <person name="Ren L."/>
            <person name="Fei J."/>
            <person name="Morisson M."/>
            <person name="Kaiser P."/>
            <person name="Griffin D.K."/>
            <person name="Rao M."/>
            <person name="Pitel F."/>
            <person name="Wang J."/>
            <person name="Li N."/>
        </authorList>
    </citation>
    <scope>NUCLEOTIDE SEQUENCE [LARGE SCALE GENOMIC DNA]</scope>
</reference>
<keyword evidence="3" id="KW-1185">Reference proteome</keyword>
<accession>R0LRW1</accession>
<dbReference type="AlphaFoldDB" id="R0LRW1"/>
<evidence type="ECO:0000313" key="3">
    <source>
        <dbReference type="Proteomes" id="UP000296049"/>
    </source>
</evidence>
<organism evidence="2 3">
    <name type="scientific">Anas platyrhynchos</name>
    <name type="common">Mallard</name>
    <name type="synonym">Anas boschas</name>
    <dbReference type="NCBI Taxonomy" id="8839"/>
    <lineage>
        <taxon>Eukaryota</taxon>
        <taxon>Metazoa</taxon>
        <taxon>Chordata</taxon>
        <taxon>Craniata</taxon>
        <taxon>Vertebrata</taxon>
        <taxon>Euteleostomi</taxon>
        <taxon>Archelosauria</taxon>
        <taxon>Archosauria</taxon>
        <taxon>Dinosauria</taxon>
        <taxon>Saurischia</taxon>
        <taxon>Theropoda</taxon>
        <taxon>Coelurosauria</taxon>
        <taxon>Aves</taxon>
        <taxon>Neognathae</taxon>
        <taxon>Galloanserae</taxon>
        <taxon>Anseriformes</taxon>
        <taxon>Anatidae</taxon>
        <taxon>Anatinae</taxon>
        <taxon>Anas</taxon>
    </lineage>
</organism>
<dbReference type="Proteomes" id="UP000296049">
    <property type="component" value="Unassembled WGS sequence"/>
</dbReference>
<evidence type="ECO:0000313" key="2">
    <source>
        <dbReference type="EMBL" id="EOB04475.1"/>
    </source>
</evidence>
<protein>
    <submittedName>
        <fullName evidence="2">Uncharacterized protein</fullName>
    </submittedName>
</protein>
<gene>
    <name evidence="2" type="ORF">Anapl_01409</name>
</gene>
<name>R0LRW1_ANAPL</name>
<sequence length="186" mass="20821">MRPRGAPCQLSTVRTGQGGRVQGTRHSYLTKQQLNNTLHISHSFWLSPYEMSLSLPSLSLNHQYQNVGCRTAGRVYEPSVKVQRPQVNKEPARAGLLGARGDQKHRGRAAWCEEPNDCGRVHPERSRFSVVESPGIQGSSYQRGSFLVKGQESLGCNEQQASHFELNKSTDLHRLFRCQISEHPSA</sequence>
<proteinExistence type="predicted"/>
<evidence type="ECO:0000256" key="1">
    <source>
        <dbReference type="SAM" id="MobiDB-lite"/>
    </source>
</evidence>
<feature type="region of interest" description="Disordered" evidence="1">
    <location>
        <begin position="1"/>
        <end position="21"/>
    </location>
</feature>
<dbReference type="EMBL" id="KB742781">
    <property type="protein sequence ID" value="EOB04475.1"/>
    <property type="molecule type" value="Genomic_DNA"/>
</dbReference>